<gene>
    <name evidence="2" type="ORF">FGKAn22_06460</name>
</gene>
<sequence length="129" mass="14216">MQTKYISSSNRPGLLRKAVTLVGMVALGAVALMFSAVLLTVLLIVAVIGGAYLWWKTRELRKQFREMQARMRQMHEAAASAGEPQGGVFRGEVFEGEIIEGEVVRVREVDVRVKGMLSKSSVRGEPVEP</sequence>
<keyword evidence="1" id="KW-0472">Membrane</keyword>
<evidence type="ECO:0000256" key="1">
    <source>
        <dbReference type="SAM" id="Phobius"/>
    </source>
</evidence>
<keyword evidence="1" id="KW-1133">Transmembrane helix</keyword>
<name>A0AAN1SXV2_9PROT</name>
<keyword evidence="1" id="KW-0812">Transmembrane</keyword>
<feature type="transmembrane region" description="Helical" evidence="1">
    <location>
        <begin position="22"/>
        <end position="55"/>
    </location>
</feature>
<dbReference type="Proteomes" id="UP001319121">
    <property type="component" value="Chromosome"/>
</dbReference>
<organism evidence="2 3">
    <name type="scientific">Ferrigenium kumadai</name>
    <dbReference type="NCBI Taxonomy" id="1682490"/>
    <lineage>
        <taxon>Bacteria</taxon>
        <taxon>Pseudomonadati</taxon>
        <taxon>Pseudomonadota</taxon>
        <taxon>Betaproteobacteria</taxon>
        <taxon>Nitrosomonadales</taxon>
        <taxon>Gallionellaceae</taxon>
        <taxon>Ferrigenium</taxon>
    </lineage>
</organism>
<protein>
    <submittedName>
        <fullName evidence="2">Uncharacterized protein</fullName>
    </submittedName>
</protein>
<dbReference type="KEGG" id="fku:FGKAn22_06460"/>
<keyword evidence="3" id="KW-1185">Reference proteome</keyword>
<proteinExistence type="predicted"/>
<evidence type="ECO:0000313" key="2">
    <source>
        <dbReference type="EMBL" id="BBI98953.1"/>
    </source>
</evidence>
<evidence type="ECO:0000313" key="3">
    <source>
        <dbReference type="Proteomes" id="UP001319121"/>
    </source>
</evidence>
<dbReference type="RefSeq" id="WP_212786557.1">
    <property type="nucleotide sequence ID" value="NZ_AP019536.1"/>
</dbReference>
<reference evidence="2 3" key="1">
    <citation type="submission" date="2019-03" db="EMBL/GenBank/DDBJ databases">
        <title>Complete genome sequence of Ferrigenium kumadai strain An22, a microaerophilic iron-oxidizing bacterium isolated from a paddy field soil.</title>
        <authorList>
            <person name="Watanabe T."/>
            <person name="Asakawa S."/>
        </authorList>
    </citation>
    <scope>NUCLEOTIDE SEQUENCE [LARGE SCALE GENOMIC DNA]</scope>
    <source>
        <strain evidence="2 3">An22</strain>
    </source>
</reference>
<accession>A0AAN1SXV2</accession>
<dbReference type="EMBL" id="AP019536">
    <property type="protein sequence ID" value="BBI98953.1"/>
    <property type="molecule type" value="Genomic_DNA"/>
</dbReference>
<dbReference type="AlphaFoldDB" id="A0AAN1SXV2"/>